<dbReference type="EMBL" id="JABFAD010000009">
    <property type="protein sequence ID" value="MBA0808133.1"/>
    <property type="molecule type" value="Genomic_DNA"/>
</dbReference>
<dbReference type="Proteomes" id="UP000593560">
    <property type="component" value="Unassembled WGS sequence"/>
</dbReference>
<keyword evidence="1" id="KW-1133">Transmembrane helix</keyword>
<proteinExistence type="predicted"/>
<keyword evidence="1" id="KW-0472">Membrane</keyword>
<name>A0A7J9HEC1_9ROSI</name>
<accession>A0A7J9HEC1</accession>
<dbReference type="OrthoDB" id="1938430at2759"/>
<reference evidence="2 3" key="1">
    <citation type="journal article" date="2019" name="Genome Biol. Evol.">
        <title>Insights into the evolution of the New World diploid cottons (Gossypium, subgenus Houzingenia) based on genome sequencing.</title>
        <authorList>
            <person name="Grover C.E."/>
            <person name="Arick M.A. 2nd"/>
            <person name="Thrash A."/>
            <person name="Conover J.L."/>
            <person name="Sanders W.S."/>
            <person name="Peterson D.G."/>
            <person name="Frelichowski J.E."/>
            <person name="Scheffler J.A."/>
            <person name="Scheffler B.E."/>
            <person name="Wendel J.F."/>
        </authorList>
    </citation>
    <scope>NUCLEOTIDE SEQUENCE [LARGE SCALE GENOMIC DNA]</scope>
    <source>
        <strain evidence="2">0</strain>
        <tissue evidence="2">Leaf</tissue>
    </source>
</reference>
<gene>
    <name evidence="2" type="ORF">Gohar_023894</name>
</gene>
<feature type="transmembrane region" description="Helical" evidence="1">
    <location>
        <begin position="59"/>
        <end position="77"/>
    </location>
</feature>
<keyword evidence="3" id="KW-1185">Reference proteome</keyword>
<keyword evidence="1" id="KW-0812">Transmembrane</keyword>
<dbReference type="AlphaFoldDB" id="A0A7J9HEC1"/>
<evidence type="ECO:0000256" key="1">
    <source>
        <dbReference type="SAM" id="Phobius"/>
    </source>
</evidence>
<organism evidence="2 3">
    <name type="scientific">Gossypium harknessii</name>
    <dbReference type="NCBI Taxonomy" id="34285"/>
    <lineage>
        <taxon>Eukaryota</taxon>
        <taxon>Viridiplantae</taxon>
        <taxon>Streptophyta</taxon>
        <taxon>Embryophyta</taxon>
        <taxon>Tracheophyta</taxon>
        <taxon>Spermatophyta</taxon>
        <taxon>Magnoliopsida</taxon>
        <taxon>eudicotyledons</taxon>
        <taxon>Gunneridae</taxon>
        <taxon>Pentapetalae</taxon>
        <taxon>rosids</taxon>
        <taxon>malvids</taxon>
        <taxon>Malvales</taxon>
        <taxon>Malvaceae</taxon>
        <taxon>Malvoideae</taxon>
        <taxon>Gossypium</taxon>
    </lineage>
</organism>
<sequence>MEYANCALRSWKLVTIWFFGCGFTKVIWEGILQLCQLQTQAGNWQHELMWTMKRLKGKALITIVLKLGWNACIYWILKERNNRHFIAVQMTEAEVLNKIKE</sequence>
<feature type="non-terminal residue" evidence="2">
    <location>
        <position position="101"/>
    </location>
</feature>
<evidence type="ECO:0000313" key="2">
    <source>
        <dbReference type="EMBL" id="MBA0808133.1"/>
    </source>
</evidence>
<comment type="caution">
    <text evidence="2">The sequence shown here is derived from an EMBL/GenBank/DDBJ whole genome shotgun (WGS) entry which is preliminary data.</text>
</comment>
<protein>
    <submittedName>
        <fullName evidence="2">Uncharacterized protein</fullName>
    </submittedName>
</protein>
<evidence type="ECO:0000313" key="3">
    <source>
        <dbReference type="Proteomes" id="UP000593560"/>
    </source>
</evidence>